<dbReference type="Gene3D" id="1.10.150.20">
    <property type="entry name" value="5' to 3' exonuclease, C-terminal subdomain"/>
    <property type="match status" value="1"/>
</dbReference>
<keyword evidence="2" id="KW-0378">Hydrolase</keyword>
<keyword evidence="2" id="KW-0347">Helicase</keyword>
<reference evidence="2 3" key="1">
    <citation type="submission" date="2021-01" db="EMBL/GenBank/DDBJ databases">
        <title>Streptomyces acididurans sp. nov., isolated from a peat swamp forest soil.</title>
        <authorList>
            <person name="Chantavorakit T."/>
            <person name="Duangmal K."/>
        </authorList>
    </citation>
    <scope>NUCLEOTIDE SEQUENCE [LARGE SCALE GENOMIC DNA]</scope>
    <source>
        <strain evidence="2 3">KK5PA1</strain>
    </source>
</reference>
<gene>
    <name evidence="2" type="ORF">ITX44_40415</name>
</gene>
<evidence type="ECO:0000313" key="3">
    <source>
        <dbReference type="Proteomes" id="UP000749040"/>
    </source>
</evidence>
<keyword evidence="3" id="KW-1185">Reference proteome</keyword>
<accession>A0ABS2U6A5</accession>
<protein>
    <submittedName>
        <fullName evidence="2">ATP-dependent helicase</fullName>
    </submittedName>
</protein>
<feature type="non-terminal residue" evidence="2">
    <location>
        <position position="424"/>
    </location>
</feature>
<sequence>MGQAGGSAAERKGLVGAAAGLGEAARGVIGDHAAAVGEARGVLRGIVAELAEGELRTIPVGRLKDVTEGRLRLGAIEAAGYESVADVLTADRYRLRQIPGVGRQTADQAVAAAGQIARAVEETVAVRFDVDRPTPGTTALLVALHRLVRAGPQARRAVEVAEALAAELEPLLERGRPAAGRLRLWLAGRAARAQALAALDALRETYERAVRDGVPELLRQSSVDLLRDPANDVEAWVDFEVRSAEYYGLLAEISGRGPDPAAAEGFLPADVAERVRVQELDDTHRRVSLRGYQSFGARFALAQRRVILGDEMGLGKTVQAIAALAHLAARGRTHFLVVCPAGVLVNWTREIETRSALRAIPLHGPDRYEAFAHWRERGGVGITTYDALRGFPAPGADAGAEAASVAAPSVPAPASVPATPSAPV</sequence>
<dbReference type="InterPro" id="IPR038718">
    <property type="entry name" value="SNF2-like_sf"/>
</dbReference>
<dbReference type="EMBL" id="JADKYB010000048">
    <property type="protein sequence ID" value="MBM9510721.1"/>
    <property type="molecule type" value="Genomic_DNA"/>
</dbReference>
<keyword evidence="2" id="KW-0067">ATP-binding</keyword>
<keyword evidence="2" id="KW-0547">Nucleotide-binding</keyword>
<comment type="caution">
    <text evidence="2">The sequence shown here is derived from an EMBL/GenBank/DDBJ whole genome shotgun (WGS) entry which is preliminary data.</text>
</comment>
<dbReference type="InterPro" id="IPR000330">
    <property type="entry name" value="SNF2_N"/>
</dbReference>
<evidence type="ECO:0000259" key="1">
    <source>
        <dbReference type="Pfam" id="PF00176"/>
    </source>
</evidence>
<dbReference type="RefSeq" id="WP_236062525.1">
    <property type="nucleotide sequence ID" value="NZ_JADKYB010000048.1"/>
</dbReference>
<name>A0ABS2U6A5_9ACTN</name>
<proteinExistence type="predicted"/>
<dbReference type="Pfam" id="PF14520">
    <property type="entry name" value="HHH_5"/>
    <property type="match status" value="1"/>
</dbReference>
<evidence type="ECO:0000313" key="2">
    <source>
        <dbReference type="EMBL" id="MBM9510721.1"/>
    </source>
</evidence>
<dbReference type="Gene3D" id="3.40.50.10810">
    <property type="entry name" value="Tandem AAA-ATPase domain"/>
    <property type="match status" value="1"/>
</dbReference>
<dbReference type="SUPFAM" id="SSF52540">
    <property type="entry name" value="P-loop containing nucleoside triphosphate hydrolases"/>
    <property type="match status" value="1"/>
</dbReference>
<feature type="domain" description="SNF2 N-terminal" evidence="1">
    <location>
        <begin position="292"/>
        <end position="389"/>
    </location>
</feature>
<organism evidence="2 3">
    <name type="scientific">Actinacidiphila acididurans</name>
    <dbReference type="NCBI Taxonomy" id="2784346"/>
    <lineage>
        <taxon>Bacteria</taxon>
        <taxon>Bacillati</taxon>
        <taxon>Actinomycetota</taxon>
        <taxon>Actinomycetes</taxon>
        <taxon>Kitasatosporales</taxon>
        <taxon>Streptomycetaceae</taxon>
        <taxon>Actinacidiphila</taxon>
    </lineage>
</organism>
<dbReference type="Proteomes" id="UP000749040">
    <property type="component" value="Unassembled WGS sequence"/>
</dbReference>
<dbReference type="GO" id="GO:0004386">
    <property type="term" value="F:helicase activity"/>
    <property type="evidence" value="ECO:0007669"/>
    <property type="project" value="UniProtKB-KW"/>
</dbReference>
<dbReference type="InterPro" id="IPR027417">
    <property type="entry name" value="P-loop_NTPase"/>
</dbReference>
<dbReference type="Pfam" id="PF00176">
    <property type="entry name" value="SNF2-rel_dom"/>
    <property type="match status" value="1"/>
</dbReference>
<dbReference type="PANTHER" id="PTHR10799">
    <property type="entry name" value="SNF2/RAD54 HELICASE FAMILY"/>
    <property type="match status" value="1"/>
</dbReference>